<name>A0AAW3ES75_BURGA</name>
<sequence>MRWILGLASSLVLAGCPAPVQQPVQVETRTKVIDTACSWTKPIYLDKADVLTDATARAILEHNQTGAKNCGWKPLAPSK</sequence>
<dbReference type="PROSITE" id="PS51257">
    <property type="entry name" value="PROKAR_LIPOPROTEIN"/>
    <property type="match status" value="1"/>
</dbReference>
<comment type="caution">
    <text evidence="2">The sequence shown here is derived from an EMBL/GenBank/DDBJ whole genome shotgun (WGS) entry which is preliminary data.</text>
</comment>
<dbReference type="RefSeq" id="WP_036051772.1">
    <property type="nucleotide sequence ID" value="NZ_CADEQD010000001.1"/>
</dbReference>
<protein>
    <submittedName>
        <fullName evidence="2">BcepGomrgp75</fullName>
    </submittedName>
</protein>
<dbReference type="Proteomes" id="UP000029590">
    <property type="component" value="Unassembled WGS sequence"/>
</dbReference>
<dbReference type="EMBL" id="JPGG01000018">
    <property type="protein sequence ID" value="KGC10647.1"/>
    <property type="molecule type" value="Genomic_DNA"/>
</dbReference>
<dbReference type="AlphaFoldDB" id="A0AAW3ES75"/>
<organism evidence="2 3">
    <name type="scientific">Burkholderia gladioli</name>
    <name type="common">Pseudomonas marginata</name>
    <name type="synonym">Phytomonas marginata</name>
    <dbReference type="NCBI Taxonomy" id="28095"/>
    <lineage>
        <taxon>Bacteria</taxon>
        <taxon>Pseudomonadati</taxon>
        <taxon>Pseudomonadota</taxon>
        <taxon>Betaproteobacteria</taxon>
        <taxon>Burkholderiales</taxon>
        <taxon>Burkholderiaceae</taxon>
        <taxon>Burkholderia</taxon>
    </lineage>
</organism>
<reference evidence="2 3" key="1">
    <citation type="submission" date="2014-04" db="EMBL/GenBank/DDBJ databases">
        <authorList>
            <person name="Bishop-Lilly K.A."/>
            <person name="Broomall S.M."/>
            <person name="Chain P.S."/>
            <person name="Chertkov O."/>
            <person name="Coyne S.R."/>
            <person name="Daligault H.E."/>
            <person name="Davenport K.W."/>
            <person name="Erkkila T."/>
            <person name="Frey K.G."/>
            <person name="Gibbons H.S."/>
            <person name="Gu W."/>
            <person name="Jaissle J."/>
            <person name="Johnson S.L."/>
            <person name="Koroleva G.I."/>
            <person name="Ladner J.T."/>
            <person name="Lo C.-C."/>
            <person name="Minogue T.D."/>
            <person name="Munk C."/>
            <person name="Palacios G.F."/>
            <person name="Redden C.L."/>
            <person name="Rosenzweig C.N."/>
            <person name="Scholz M.B."/>
            <person name="Teshima H."/>
            <person name="Xu Y."/>
        </authorList>
    </citation>
    <scope>NUCLEOTIDE SEQUENCE [LARGE SCALE GENOMIC DNA]</scope>
    <source>
        <strain evidence="2">Gladioli</strain>
        <strain evidence="3">gladioli</strain>
    </source>
</reference>
<evidence type="ECO:0000313" key="3">
    <source>
        <dbReference type="Proteomes" id="UP000029590"/>
    </source>
</evidence>
<evidence type="ECO:0000313" key="1">
    <source>
        <dbReference type="EMBL" id="KGC09550.1"/>
    </source>
</evidence>
<dbReference type="KEGG" id="bgo:BM43_3072"/>
<evidence type="ECO:0000313" key="2">
    <source>
        <dbReference type="EMBL" id="KGC10647.1"/>
    </source>
</evidence>
<accession>A0AAW3ES75</accession>
<dbReference type="EMBL" id="JPGG01000018">
    <property type="protein sequence ID" value="KGC09550.1"/>
    <property type="molecule type" value="Genomic_DNA"/>
</dbReference>
<proteinExistence type="predicted"/>
<gene>
    <name evidence="2" type="ORF">DM48_5773</name>
    <name evidence="1" type="ORF">DM48_5825</name>
</gene>